<feature type="domain" description="Carbohydrate-binding module family 96" evidence="5">
    <location>
        <begin position="159"/>
        <end position="337"/>
    </location>
</feature>
<dbReference type="Proteomes" id="UP001602013">
    <property type="component" value="Unassembled WGS sequence"/>
</dbReference>
<keyword evidence="7" id="KW-1185">Reference proteome</keyword>
<dbReference type="InterPro" id="IPR055372">
    <property type="entry name" value="CBM96"/>
</dbReference>
<feature type="region of interest" description="Disordered" evidence="4">
    <location>
        <begin position="96"/>
        <end position="122"/>
    </location>
</feature>
<dbReference type="EMBL" id="JBIASD010000051">
    <property type="protein sequence ID" value="MFF3671633.1"/>
    <property type="molecule type" value="Genomic_DNA"/>
</dbReference>
<evidence type="ECO:0000256" key="1">
    <source>
        <dbReference type="ARBA" id="ARBA00004613"/>
    </source>
</evidence>
<evidence type="ECO:0000313" key="6">
    <source>
        <dbReference type="EMBL" id="MFF3671633.1"/>
    </source>
</evidence>
<dbReference type="Pfam" id="PF24517">
    <property type="entry name" value="CBM96"/>
    <property type="match status" value="1"/>
</dbReference>
<reference evidence="6 7" key="1">
    <citation type="submission" date="2024-10" db="EMBL/GenBank/DDBJ databases">
        <title>The Natural Products Discovery Center: Release of the First 8490 Sequenced Strains for Exploring Actinobacteria Biosynthetic Diversity.</title>
        <authorList>
            <person name="Kalkreuter E."/>
            <person name="Kautsar S.A."/>
            <person name="Yang D."/>
            <person name="Bader C.D."/>
            <person name="Teijaro C.N."/>
            <person name="Fluegel L."/>
            <person name="Davis C.M."/>
            <person name="Simpson J.R."/>
            <person name="Lauterbach L."/>
            <person name="Steele A.D."/>
            <person name="Gui C."/>
            <person name="Meng S."/>
            <person name="Li G."/>
            <person name="Viehrig K."/>
            <person name="Ye F."/>
            <person name="Su P."/>
            <person name="Kiefer A.F."/>
            <person name="Nichols A."/>
            <person name="Cepeda A.J."/>
            <person name="Yan W."/>
            <person name="Fan B."/>
            <person name="Jiang Y."/>
            <person name="Adhikari A."/>
            <person name="Zheng C.-J."/>
            <person name="Schuster L."/>
            <person name="Cowan T.M."/>
            <person name="Smanski M.J."/>
            <person name="Chevrette M.G."/>
            <person name="De Carvalho L.P.S."/>
            <person name="Shen B."/>
        </authorList>
    </citation>
    <scope>NUCLEOTIDE SEQUENCE [LARGE SCALE GENOMIC DNA]</scope>
    <source>
        <strain evidence="6 7">NPDC002173</strain>
    </source>
</reference>
<feature type="compositionally biased region" description="Basic and acidic residues" evidence="4">
    <location>
        <begin position="96"/>
        <end position="105"/>
    </location>
</feature>
<gene>
    <name evidence="6" type="ORF">ACFYXI_39230</name>
</gene>
<evidence type="ECO:0000259" key="5">
    <source>
        <dbReference type="Pfam" id="PF24517"/>
    </source>
</evidence>
<accession>A0ABW6T568</accession>
<comment type="caution">
    <text evidence="6">The sequence shown here is derived from an EMBL/GenBank/DDBJ whole genome shotgun (WGS) entry which is preliminary data.</text>
</comment>
<evidence type="ECO:0000256" key="4">
    <source>
        <dbReference type="SAM" id="MobiDB-lite"/>
    </source>
</evidence>
<comment type="subcellular location">
    <subcellularLocation>
        <location evidence="1">Secreted</location>
    </subcellularLocation>
</comment>
<keyword evidence="3" id="KW-0732">Signal</keyword>
<name>A0ABW6T568_9ACTN</name>
<sequence>MSWPTPLPRPTIERNKARYTDAAGPGADLVVTVLPGGIRHDIELRERPATPPTYRITVTTTGWKLQQDGQGRLTLTDSAGKLVAPVAQPVMYPQPHRSEKAKAKEATAGAEAKDGHRRRSGHIATRLTRDGDHQVLELTPDAAFLADPTLTFPVIVDPTVNLDTQADTYVADWDPNYSWWDDDALDVGTGDTGSGVVGTSRGYLQFDTSTLAEKSVTQAQLSLFNWAAPQCGSFGSGIQVSRVTSSWDAYDITWNSQPTTTSEDAVVRRDAYDMDLCPDGSGGTITYDVTAMAQDWAAGHPGYGVQLRAVDESGVEDWRLYDSTETTASDAQPPALTVTYALPSSPTANNLSITPVTGTAVSSLTPTLHATVSDPADGGLRADYEIEHDPAYAAEGTGQIWAGSSAGVTSGNDAPAAVPAGKLTDGWHIRWRAWFSQGVGGRRSAAAHAF</sequence>
<evidence type="ECO:0000256" key="2">
    <source>
        <dbReference type="ARBA" id="ARBA00022525"/>
    </source>
</evidence>
<evidence type="ECO:0000313" key="7">
    <source>
        <dbReference type="Proteomes" id="UP001602013"/>
    </source>
</evidence>
<organism evidence="6 7">
    <name type="scientific">Microtetraspora malaysiensis</name>
    <dbReference type="NCBI Taxonomy" id="161358"/>
    <lineage>
        <taxon>Bacteria</taxon>
        <taxon>Bacillati</taxon>
        <taxon>Actinomycetota</taxon>
        <taxon>Actinomycetes</taxon>
        <taxon>Streptosporangiales</taxon>
        <taxon>Streptosporangiaceae</taxon>
        <taxon>Microtetraspora</taxon>
    </lineage>
</organism>
<protein>
    <submittedName>
        <fullName evidence="6">DNRLRE domain-containing protein</fullName>
    </submittedName>
</protein>
<dbReference type="RefSeq" id="WP_387417801.1">
    <property type="nucleotide sequence ID" value="NZ_JBIASD010000051.1"/>
</dbReference>
<evidence type="ECO:0000256" key="3">
    <source>
        <dbReference type="ARBA" id="ARBA00022729"/>
    </source>
</evidence>
<dbReference type="NCBIfam" id="NF033679">
    <property type="entry name" value="DNRLRE_dom"/>
    <property type="match status" value="1"/>
</dbReference>
<proteinExistence type="predicted"/>
<keyword evidence="2" id="KW-0964">Secreted</keyword>